<proteinExistence type="predicted"/>
<dbReference type="AlphaFoldDB" id="A0A0F9S9M4"/>
<sequence>MSEDLLASAKETLARANREWQAAFEEHSRLLGGDSAGIRASIQRRAAARTAKQDAKQAVRAEIRRRAGCYEPMLAALEVAKLVLERRHPNPVNQANAANDAKRWESEAAAAQTQVQDAIVAARSEPDRE</sequence>
<reference evidence="2" key="1">
    <citation type="journal article" date="2015" name="Nature">
        <title>Complex archaea that bridge the gap between prokaryotes and eukaryotes.</title>
        <authorList>
            <person name="Spang A."/>
            <person name="Saw J.H."/>
            <person name="Jorgensen S.L."/>
            <person name="Zaremba-Niedzwiedzka K."/>
            <person name="Martijn J."/>
            <person name="Lind A.E."/>
            <person name="van Eijk R."/>
            <person name="Schleper C."/>
            <person name="Guy L."/>
            <person name="Ettema T.J."/>
        </authorList>
    </citation>
    <scope>NUCLEOTIDE SEQUENCE</scope>
</reference>
<organism evidence="2">
    <name type="scientific">marine sediment metagenome</name>
    <dbReference type="NCBI Taxonomy" id="412755"/>
    <lineage>
        <taxon>unclassified sequences</taxon>
        <taxon>metagenomes</taxon>
        <taxon>ecological metagenomes</taxon>
    </lineage>
</organism>
<feature type="region of interest" description="Disordered" evidence="1">
    <location>
        <begin position="88"/>
        <end position="129"/>
    </location>
</feature>
<comment type="caution">
    <text evidence="2">The sequence shown here is derived from an EMBL/GenBank/DDBJ whole genome shotgun (WGS) entry which is preliminary data.</text>
</comment>
<gene>
    <name evidence="2" type="ORF">LCGC14_0878330</name>
</gene>
<protein>
    <submittedName>
        <fullName evidence="2">Uncharacterized protein</fullName>
    </submittedName>
</protein>
<evidence type="ECO:0000313" key="2">
    <source>
        <dbReference type="EMBL" id="KKN26068.1"/>
    </source>
</evidence>
<dbReference type="EMBL" id="LAZR01002749">
    <property type="protein sequence ID" value="KKN26068.1"/>
    <property type="molecule type" value="Genomic_DNA"/>
</dbReference>
<evidence type="ECO:0000256" key="1">
    <source>
        <dbReference type="SAM" id="MobiDB-lite"/>
    </source>
</evidence>
<name>A0A0F9S9M4_9ZZZZ</name>
<accession>A0A0F9S9M4</accession>